<keyword evidence="5" id="KW-1185">Reference proteome</keyword>
<protein>
    <submittedName>
        <fullName evidence="4">Putative metal chaperone YciC</fullName>
    </submittedName>
</protein>
<feature type="domain" description="CobW/HypB/UreG nucleotide-binding" evidence="3">
    <location>
        <begin position="2136"/>
        <end position="2348"/>
    </location>
</feature>
<dbReference type="PANTHER" id="PTHR43603">
    <property type="entry name" value="COBW DOMAIN-CONTAINING PROTEIN DDB_G0274527"/>
    <property type="match status" value="1"/>
</dbReference>
<feature type="transmembrane region" description="Helical" evidence="2">
    <location>
        <begin position="546"/>
        <end position="573"/>
    </location>
</feature>
<evidence type="ECO:0000259" key="3">
    <source>
        <dbReference type="Pfam" id="PF02492"/>
    </source>
</evidence>
<dbReference type="Proteomes" id="UP000186817">
    <property type="component" value="Unassembled WGS sequence"/>
</dbReference>
<feature type="region of interest" description="Disordered" evidence="1">
    <location>
        <begin position="1023"/>
        <end position="1045"/>
    </location>
</feature>
<evidence type="ECO:0000313" key="5">
    <source>
        <dbReference type="Proteomes" id="UP000186817"/>
    </source>
</evidence>
<dbReference type="EMBL" id="LSRX01000131">
    <property type="protein sequence ID" value="OLQ07785.1"/>
    <property type="molecule type" value="Genomic_DNA"/>
</dbReference>
<feature type="transmembrane region" description="Helical" evidence="2">
    <location>
        <begin position="710"/>
        <end position="727"/>
    </location>
</feature>
<feature type="transmembrane region" description="Helical" evidence="2">
    <location>
        <begin position="1926"/>
        <end position="1944"/>
    </location>
</feature>
<name>A0A1Q9EK40_SYMMI</name>
<keyword evidence="2" id="KW-0812">Transmembrane</keyword>
<reference evidence="4 5" key="1">
    <citation type="submission" date="2016-02" db="EMBL/GenBank/DDBJ databases">
        <title>Genome analysis of coral dinoflagellate symbionts highlights evolutionary adaptations to a symbiotic lifestyle.</title>
        <authorList>
            <person name="Aranda M."/>
            <person name="Li Y."/>
            <person name="Liew Y.J."/>
            <person name="Baumgarten S."/>
            <person name="Simakov O."/>
            <person name="Wilson M."/>
            <person name="Piel J."/>
            <person name="Ashoor H."/>
            <person name="Bougouffa S."/>
            <person name="Bajic V.B."/>
            <person name="Ryu T."/>
            <person name="Ravasi T."/>
            <person name="Bayer T."/>
            <person name="Micklem G."/>
            <person name="Kim H."/>
            <person name="Bhak J."/>
            <person name="Lajeunesse T.C."/>
            <person name="Voolstra C.R."/>
        </authorList>
    </citation>
    <scope>NUCLEOTIDE SEQUENCE [LARGE SCALE GENOMIC DNA]</scope>
    <source>
        <strain evidence="4 5">CCMP2467</strain>
    </source>
</reference>
<sequence length="2683" mass="297315">MGFPGSGNLLASNFMLQDQLRARLVGDKKIQTDVMKLLQKIGRNMRKEEKKGSFWKGHAVSVLGGMKVSSDWSGTVGMLFDKAREKVLDRKTIGYDKDRSLCPAFSEYRSVRQTRPGKWPELVAASCRLLNAAVPIVKRVARERSLTTKSNVFVVAIHIIFDLLLYTSATLMAAGGLMVHPLAVMTDAGLDFFLQSVKELLQKASNAQTWQEISRQIYAHLKSPAWLDGFEQVSKQISEKVVPGIALGGATYLSTLPRMGRASTAAGCLAQHSFGHRHVLLAGPPECRDSVLSNGSFAFAVGRRPVDERKYVFEPGRSAGLTVHLPGNSRREAIDYYAVMRESSILDVEKSMWKSCNCEASTWSVHTVGPRGSLYGRAEDILLPYLNVKIEDGKMGFPGSGNLLASNFMLQDQLRARLVGDKKIQTDVMKLLQKIGRNMRKEEKKGSFWKGHAVSVLGGMKVSSDWSGTVGMLFDKAREKVLDRKTIGYDKDRSLCPAFSEYRSVRQTRPGKWPELVAASCRLLNAAVPIVKRVARERSLTTKSNVFVVAIHIIFDLLLYTSATLMAAGGLMVHPLAVMTDAGLDFFLQSVKELLQKASNAQTWQEISRQIYAHLKSPAWLDGFEQVSKQISEKVVPGIALGGATVLKLLAGVATFWLLSALLARQTVPKHLKLSLNSSLSIGPCGPFILFAQLPGESLTKLSGYVEQQLVVRELLLLLLPVLPWMYMDGGDVRMALATLLSRLIEPLAVCAVWGVAVFLHAVSGFAAVAAVRKSHKTAQQALAASEQKPDIERTPHSADEVHLQPEPPSEKRRSSVTGPYGVELRGVKSPRDTHDTGRFDRAFLFLVDLLLVCMISDVLPDSEIALAVAGIHAANASGSSLKANRRGTCDRSLKKKLLGGFLDPFRRSIKLRKPPMPSLLDRSLHPQQQALFWDRRLELRAALPQKAHHQDRKNHQQVPFQDRQPELLAALRQKDNRQDQNYQANQQLQSHLGLRLRDHRLDQKSQRALFQDKRPELHAGLPRKAHHQDPNHQANQRPQSHLGLRLRDLRLDQKWQRALFQDKRPEPPAALPQKVRRQDPNHQANQQPPSHLGLHLRDHRLGQKRQRALFQDKRPEPPAALPQKAGQRGRSAKAGDIEASEFVEWAWSILPELVQLRDDRNSLVFAPGCGRAWMRFSSDHVCKTQLGHPKMAWQLGLVHVEGAKSQVGKASASLPTWLTDMAFVGCISAAAGVVVAKLWTESEANEMDQRLEEVKRQALERSPAGIDPVVALRHLMEALDWSLANAGQHRLQSASDIVRECLNLPLREEAETRALGDSQHEELGRHLRKVRQLCSAPSQKRAPELRPQVHARRTQAASKGGTGSTGSTYDPDHGGTIQDKLGLSAALSYVVYEFLKLQHAARGCLQDTPRKSLRLALSSLAEHAAFAKGRTGEWMVPCKTKGKVHAQSWWRQSSCPEKDFRTAAVTVICILDAALSWSPLDLFGWMGKPEDVEGEAFDFQARRDEFGIVHIKASQPSQHSINSFLGHVISHGRSFVVAVDVLAALFHRRDMPNSETKRESVANFGSKTQTAVSARSCTMAQAWLKVAWIIVAGRCMASATPTLREALLTEAKHRLQDWFLNNDWRQHPPPDGRLDWPKREDGIQLQITTNNYVCDEESRIEPWEGIQLDKTHPPPRPDAIPITFGRFDVQNAEVIDVFNALADTKGEAEWDDLLMNGPGVTYLGDFPKEFARAAAVSFVARPFPDRQVFQWMVYNSTQNYDDMTVVYSTRRNAVLHQRGVEDEGWPAVQAQNCLGAYHVMALPQGGCHVVFTTMVNSHPPWPITAQFVFNIAWTKTAEYIEKLRARAQLLKRRRLAANTPASPVVPRWLLFDGMVPNKTESGDLFVEGVPKVNPPFQGPDYVVDVIQIDLLKDLERVIYSGGSSSMWLCALLVVALVVSAVVVRRRQRIRAWEPLTGDELETGLGLTPWKLEHLIFETYAHDVDAILCGEVRLSLPSPSETIAAGGTFTFAPSSGRLPQGLSSPPLAAAEFKPPPPPRPSHPSMPWTFSDHCFGWLQFARPVSAVPDQSPKEAALRSEKSPRITAPEFYLEIADDLPPTHQHKDTSDAVAEIHANFCAFQEQNQIFAPAAPVPLPVLIVTGFLGSGKTTLMKRLMNRRANLRIAALAHDLASKINIDASFLAAEVQPGLGKGEYLFQSSAWRDGDVAGLSGCACCPGFDDALGLAVKTALREGADRGLLDYLLLETSGAADPRQIVAALEVRFGPLARARLDRVVTVVDAERVLAEGHGWLDQKAQASCPSRRREEYQLQLAQLLVADVVLLNKVDICNDEPKALELLRQLCPHAKVLSCAFGDVPVPELLDVVPAPLSESTTVSHEDIPACWQVSASLESSRQNRALPGGLPAKFHHRVVEWSTRGGQSKPVQLTRFQSLLCLHLHRVRRWLRRGKGVLWVAEDPHAKWEWELSGQLRFSCRRAPNGFGGAAAFSSLVLIFADGVSEGDLVDTRLALSDLTVPPTEMAVTEEIVSQLQPDFEMLESTDQPDGCVRFRLTGHSFFNISKDLDISEPPYRIDLDALNRDLAQIVNAEKGAIFLATGEGFCRERGRRVLALLWPLGCLAQEGVPSPPSPLPAVLAAARAEAPTLLQRYFGHVTSCGRWHREMANTMQLHPKQIGQRSHAVNAAD</sequence>
<dbReference type="Gene3D" id="3.40.50.300">
    <property type="entry name" value="P-loop containing nucleotide triphosphate hydrolases"/>
    <property type="match status" value="1"/>
</dbReference>
<dbReference type="CDD" id="cd03112">
    <property type="entry name" value="CobW-like"/>
    <property type="match status" value="1"/>
</dbReference>
<organism evidence="4 5">
    <name type="scientific">Symbiodinium microadriaticum</name>
    <name type="common">Dinoflagellate</name>
    <name type="synonym">Zooxanthella microadriatica</name>
    <dbReference type="NCBI Taxonomy" id="2951"/>
    <lineage>
        <taxon>Eukaryota</taxon>
        <taxon>Sar</taxon>
        <taxon>Alveolata</taxon>
        <taxon>Dinophyceae</taxon>
        <taxon>Suessiales</taxon>
        <taxon>Symbiodiniaceae</taxon>
        <taxon>Symbiodinium</taxon>
    </lineage>
</organism>
<proteinExistence type="predicted"/>
<feature type="region of interest" description="Disordered" evidence="1">
    <location>
        <begin position="1060"/>
        <end position="1095"/>
    </location>
</feature>
<dbReference type="SUPFAM" id="SSF52540">
    <property type="entry name" value="P-loop containing nucleoside triphosphate hydrolases"/>
    <property type="match status" value="1"/>
</dbReference>
<evidence type="ECO:0000256" key="2">
    <source>
        <dbReference type="SAM" id="Phobius"/>
    </source>
</evidence>
<dbReference type="InterPro" id="IPR051927">
    <property type="entry name" value="Zn_Chap_cDPG_Synth"/>
</dbReference>
<feature type="region of interest" description="Disordered" evidence="1">
    <location>
        <begin position="1110"/>
        <end position="1134"/>
    </location>
</feature>
<dbReference type="Pfam" id="PF02492">
    <property type="entry name" value="cobW"/>
    <property type="match status" value="1"/>
</dbReference>
<feature type="transmembrane region" description="Helical" evidence="2">
    <location>
        <begin position="747"/>
        <end position="772"/>
    </location>
</feature>
<dbReference type="InterPro" id="IPR003495">
    <property type="entry name" value="CobW/HypB/UreG_nucleotide-bd"/>
</dbReference>
<evidence type="ECO:0000313" key="4">
    <source>
        <dbReference type="EMBL" id="OLQ07785.1"/>
    </source>
</evidence>
<keyword evidence="2" id="KW-0472">Membrane</keyword>
<feature type="transmembrane region" description="Helical" evidence="2">
    <location>
        <begin position="152"/>
        <end position="171"/>
    </location>
</feature>
<feature type="transmembrane region" description="Helical" evidence="2">
    <location>
        <begin position="639"/>
        <end position="664"/>
    </location>
</feature>
<feature type="compositionally biased region" description="Basic and acidic residues" evidence="1">
    <location>
        <begin position="788"/>
        <end position="814"/>
    </location>
</feature>
<comment type="caution">
    <text evidence="4">The sequence shown here is derived from an EMBL/GenBank/DDBJ whole genome shotgun (WGS) entry which is preliminary data.</text>
</comment>
<keyword evidence="2" id="KW-1133">Transmembrane helix</keyword>
<gene>
    <name evidence="4" type="primary">yciC</name>
    <name evidence="4" type="ORF">AK812_SmicGene8742</name>
</gene>
<dbReference type="PANTHER" id="PTHR43603:SF1">
    <property type="entry name" value="ZINC-REGULATED GTPASE METALLOPROTEIN ACTIVATOR 1"/>
    <property type="match status" value="1"/>
</dbReference>
<accession>A0A1Q9EK40</accession>
<dbReference type="InterPro" id="IPR027417">
    <property type="entry name" value="P-loop_NTPase"/>
</dbReference>
<feature type="compositionally biased region" description="Pro residues" evidence="1">
    <location>
        <begin position="2033"/>
        <end position="2043"/>
    </location>
</feature>
<feature type="region of interest" description="Disordered" evidence="1">
    <location>
        <begin position="2023"/>
        <end position="2044"/>
    </location>
</feature>
<feature type="region of interest" description="Disordered" evidence="1">
    <location>
        <begin position="1336"/>
        <end position="1374"/>
    </location>
</feature>
<feature type="region of interest" description="Disordered" evidence="1">
    <location>
        <begin position="783"/>
        <end position="830"/>
    </location>
</feature>
<evidence type="ECO:0000256" key="1">
    <source>
        <dbReference type="SAM" id="MobiDB-lite"/>
    </source>
</evidence>
<dbReference type="OrthoDB" id="272672at2759"/>